<gene>
    <name evidence="1" type="ORF">N7463_010458</name>
</gene>
<evidence type="ECO:0000313" key="2">
    <source>
        <dbReference type="Proteomes" id="UP001149954"/>
    </source>
</evidence>
<name>A0A9W9XJY5_9EURO</name>
<dbReference type="Proteomes" id="UP001149954">
    <property type="component" value="Unassembled WGS sequence"/>
</dbReference>
<evidence type="ECO:0000313" key="1">
    <source>
        <dbReference type="EMBL" id="KAJ5494371.1"/>
    </source>
</evidence>
<comment type="caution">
    <text evidence="1">The sequence shown here is derived from an EMBL/GenBank/DDBJ whole genome shotgun (WGS) entry which is preliminary data.</text>
</comment>
<sequence>MGYTTLQNQTCAIGETDSGPIWSLQEPAVLMLMHRRCPGNPTNSSDDSYKALCCPTEGSCGDALLGKARCVDHTADIYIVLEEKQYFCCSKDNYGFTVPFRGCTDLNGLNDPAMDEFLSPIAQYHLSASMSSNTTTGTTASSTSAAVTNNANTNTSRSNTGAIPGGVVGGVASVTILITPACTRVTELGGQGISELPESEKQRPPPTELPRRLLHTLKWHMRGRRGGLPRDVRLVLPILSRKYEMRYNRKRPRDMLPKYRTLHYIVK</sequence>
<accession>A0A9W9XJY5</accession>
<dbReference type="OrthoDB" id="4779287at2759"/>
<reference evidence="1" key="2">
    <citation type="journal article" date="2023" name="IMA Fungus">
        <title>Comparative genomic study of the Penicillium genus elucidates a diverse pangenome and 15 lateral gene transfer events.</title>
        <authorList>
            <person name="Petersen C."/>
            <person name="Sorensen T."/>
            <person name="Nielsen M.R."/>
            <person name="Sondergaard T.E."/>
            <person name="Sorensen J.L."/>
            <person name="Fitzpatrick D.A."/>
            <person name="Frisvad J.C."/>
            <person name="Nielsen K.L."/>
        </authorList>
    </citation>
    <scope>NUCLEOTIDE SEQUENCE</scope>
    <source>
        <strain evidence="1">IBT 29495</strain>
    </source>
</reference>
<organism evidence="1 2">
    <name type="scientific">Penicillium fimorum</name>
    <dbReference type="NCBI Taxonomy" id="1882269"/>
    <lineage>
        <taxon>Eukaryota</taxon>
        <taxon>Fungi</taxon>
        <taxon>Dikarya</taxon>
        <taxon>Ascomycota</taxon>
        <taxon>Pezizomycotina</taxon>
        <taxon>Eurotiomycetes</taxon>
        <taxon>Eurotiomycetidae</taxon>
        <taxon>Eurotiales</taxon>
        <taxon>Aspergillaceae</taxon>
        <taxon>Penicillium</taxon>
    </lineage>
</organism>
<proteinExistence type="predicted"/>
<protein>
    <submittedName>
        <fullName evidence="1">Uncharacterized protein</fullName>
    </submittedName>
</protein>
<dbReference type="EMBL" id="JAPWDS010000006">
    <property type="protein sequence ID" value="KAJ5494371.1"/>
    <property type="molecule type" value="Genomic_DNA"/>
</dbReference>
<reference evidence="1" key="1">
    <citation type="submission" date="2022-12" db="EMBL/GenBank/DDBJ databases">
        <authorList>
            <person name="Petersen C."/>
        </authorList>
    </citation>
    <scope>NUCLEOTIDE SEQUENCE</scope>
    <source>
        <strain evidence="1">IBT 29495</strain>
    </source>
</reference>
<dbReference type="AlphaFoldDB" id="A0A9W9XJY5"/>
<keyword evidence="2" id="KW-1185">Reference proteome</keyword>